<dbReference type="EMBL" id="SOAX01000001">
    <property type="protein sequence ID" value="TDT44132.1"/>
    <property type="molecule type" value="Genomic_DNA"/>
</dbReference>
<dbReference type="SUPFAM" id="SSF51182">
    <property type="entry name" value="RmlC-like cupins"/>
    <property type="match status" value="1"/>
</dbReference>
<dbReference type="InterPro" id="IPR009327">
    <property type="entry name" value="Cupin_DUF985"/>
</dbReference>
<dbReference type="Gene3D" id="2.60.120.10">
    <property type="entry name" value="Jelly Rolls"/>
    <property type="match status" value="1"/>
</dbReference>
<evidence type="ECO:0000313" key="2">
    <source>
        <dbReference type="EMBL" id="TDT44132.1"/>
    </source>
</evidence>
<dbReference type="OrthoDB" id="9798288at2"/>
<dbReference type="RefSeq" id="WP_133734552.1">
    <property type="nucleotide sequence ID" value="NZ_SOAX01000001.1"/>
</dbReference>
<dbReference type="PANTHER" id="PTHR33387">
    <property type="entry name" value="RMLC-LIKE JELLY ROLL FOLD PROTEIN"/>
    <property type="match status" value="1"/>
</dbReference>
<proteinExistence type="predicted"/>
<organism evidence="2 3">
    <name type="scientific">Halospina denitrificans</name>
    <dbReference type="NCBI Taxonomy" id="332522"/>
    <lineage>
        <taxon>Bacteria</taxon>
        <taxon>Pseudomonadati</taxon>
        <taxon>Pseudomonadota</taxon>
        <taxon>Gammaproteobacteria</taxon>
        <taxon>Halospina</taxon>
    </lineage>
</organism>
<sequence length="154" mass="17538">MNAQHWKTELGLEPHPEGGFYRRFFASPVTVRTANGERPTMTAIHYLLERGHYSAWHRLCSHELWHWHAGGPVIVHCAGPEGIASHKLGSQSELTLTIEPNTWFAAEPAPETGFVLVSCTVSPGFDFEDFEWGDPRELMREFPEDEALIRRLSR</sequence>
<dbReference type="Pfam" id="PF06172">
    <property type="entry name" value="Cupin_5"/>
    <property type="match status" value="1"/>
</dbReference>
<dbReference type="PANTHER" id="PTHR33387:SF3">
    <property type="entry name" value="DUF985 DOMAIN-CONTAINING PROTEIN"/>
    <property type="match status" value="1"/>
</dbReference>
<dbReference type="InterPro" id="IPR011051">
    <property type="entry name" value="RmlC_Cupin_sf"/>
</dbReference>
<keyword evidence="3" id="KW-1185">Reference proteome</keyword>
<dbReference type="InterPro" id="IPR039935">
    <property type="entry name" value="YML079W-like"/>
</dbReference>
<evidence type="ECO:0000259" key="1">
    <source>
        <dbReference type="Pfam" id="PF06172"/>
    </source>
</evidence>
<gene>
    <name evidence="2" type="ORF">DES49_0231</name>
</gene>
<name>A0A4R7K007_9GAMM</name>
<feature type="domain" description="DUF985" evidence="1">
    <location>
        <begin position="6"/>
        <end position="131"/>
    </location>
</feature>
<evidence type="ECO:0000313" key="3">
    <source>
        <dbReference type="Proteomes" id="UP000295830"/>
    </source>
</evidence>
<reference evidence="2 3" key="1">
    <citation type="submission" date="2019-03" db="EMBL/GenBank/DDBJ databases">
        <title>Genomic Encyclopedia of Type Strains, Phase IV (KMG-IV): sequencing the most valuable type-strain genomes for metagenomic binning, comparative biology and taxonomic classification.</title>
        <authorList>
            <person name="Goeker M."/>
        </authorList>
    </citation>
    <scope>NUCLEOTIDE SEQUENCE [LARGE SCALE GENOMIC DNA]</scope>
    <source>
        <strain evidence="2 3">DSM 15505</strain>
    </source>
</reference>
<dbReference type="AlphaFoldDB" id="A0A4R7K007"/>
<dbReference type="Proteomes" id="UP000295830">
    <property type="component" value="Unassembled WGS sequence"/>
</dbReference>
<dbReference type="InterPro" id="IPR014710">
    <property type="entry name" value="RmlC-like_jellyroll"/>
</dbReference>
<dbReference type="CDD" id="cd06121">
    <property type="entry name" value="cupin_YML079wp"/>
    <property type="match status" value="1"/>
</dbReference>
<accession>A0A4R7K007</accession>
<protein>
    <recommendedName>
        <fullName evidence="1">DUF985 domain-containing protein</fullName>
    </recommendedName>
</protein>
<comment type="caution">
    <text evidence="2">The sequence shown here is derived from an EMBL/GenBank/DDBJ whole genome shotgun (WGS) entry which is preliminary data.</text>
</comment>